<proteinExistence type="predicted"/>
<keyword evidence="1" id="KW-0472">Membrane</keyword>
<reference evidence="3" key="1">
    <citation type="journal article" date="2008" name="DNA Res.">
        <title>The whole-genome sequencing of the obligate intracellular bacterium Orientia tsutsugamushi revealed massive gene amplification during reductive genome evolution.</title>
        <authorList>
            <person name="Nakayama K."/>
            <person name="Yamashita A."/>
            <person name="Kurokawa K."/>
            <person name="Morimoto T."/>
            <person name="Ogawa M."/>
            <person name="Fukuhara M."/>
            <person name="Urakami H."/>
            <person name="Ohnishi M."/>
            <person name="Uchiyama I."/>
            <person name="Ogura Y."/>
            <person name="Ooka T."/>
            <person name="Oshima K."/>
            <person name="Tamura A."/>
            <person name="Hattori M."/>
            <person name="Hayashi T."/>
        </authorList>
    </citation>
    <scope>NUCLEOTIDE SEQUENCE [LARGE SCALE GENOMIC DNA]</scope>
    <source>
        <strain evidence="3">Ikeda</strain>
    </source>
</reference>
<dbReference type="KEGG" id="ott:OTT_1750"/>
<dbReference type="Proteomes" id="UP000001033">
    <property type="component" value="Chromosome"/>
</dbReference>
<dbReference type="EMBL" id="AP008981">
    <property type="protein sequence ID" value="BAG41208.1"/>
    <property type="molecule type" value="Genomic_DNA"/>
</dbReference>
<dbReference type="AlphaFoldDB" id="B3CV11"/>
<dbReference type="HOGENOM" id="CLU_3219405_0_0_5"/>
<feature type="transmembrane region" description="Helical" evidence="1">
    <location>
        <begin position="24"/>
        <end position="43"/>
    </location>
</feature>
<accession>B3CV11</accession>
<name>B3CV11_ORITI</name>
<evidence type="ECO:0000313" key="2">
    <source>
        <dbReference type="EMBL" id="BAG41208.1"/>
    </source>
</evidence>
<keyword evidence="1" id="KW-1133">Transmembrane helix</keyword>
<gene>
    <name evidence="2" type="ordered locus">OTT_1750</name>
</gene>
<sequence length="44" mass="5213">MLDKTKKAKQYASAFCSMLRRSKWYFVLCKYDYVAMLLAALPMQ</sequence>
<keyword evidence="1" id="KW-0812">Transmembrane</keyword>
<organism evidence="2 3">
    <name type="scientific">Orientia tsutsugamushi (strain Ikeda)</name>
    <name type="common">Rickettsia tsutsugamushi</name>
    <dbReference type="NCBI Taxonomy" id="334380"/>
    <lineage>
        <taxon>Bacteria</taxon>
        <taxon>Pseudomonadati</taxon>
        <taxon>Pseudomonadota</taxon>
        <taxon>Alphaproteobacteria</taxon>
        <taxon>Rickettsiales</taxon>
        <taxon>Rickettsiaceae</taxon>
        <taxon>Rickettsieae</taxon>
        <taxon>Orientia</taxon>
    </lineage>
</organism>
<protein>
    <submittedName>
        <fullName evidence="2">Putative conjugative transfer protein TraC</fullName>
    </submittedName>
</protein>
<evidence type="ECO:0000256" key="1">
    <source>
        <dbReference type="SAM" id="Phobius"/>
    </source>
</evidence>
<evidence type="ECO:0000313" key="3">
    <source>
        <dbReference type="Proteomes" id="UP000001033"/>
    </source>
</evidence>